<dbReference type="InterPro" id="IPR011989">
    <property type="entry name" value="ARM-like"/>
</dbReference>
<evidence type="ECO:0000256" key="1">
    <source>
        <dbReference type="ARBA" id="ARBA00023067"/>
    </source>
</evidence>
<dbReference type="PANTHER" id="PTHR14222">
    <property type="entry name" value="CONDENSIN"/>
    <property type="match status" value="1"/>
</dbReference>
<keyword evidence="1" id="KW-0226">DNA condensation</keyword>
<protein>
    <submittedName>
        <fullName evidence="3">Uncharacterized protein</fullName>
    </submittedName>
</protein>
<dbReference type="Proteomes" id="UP000887577">
    <property type="component" value="Unplaced"/>
</dbReference>
<organism evidence="2 3">
    <name type="scientific">Panagrolaimus superbus</name>
    <dbReference type="NCBI Taxonomy" id="310955"/>
    <lineage>
        <taxon>Eukaryota</taxon>
        <taxon>Metazoa</taxon>
        <taxon>Ecdysozoa</taxon>
        <taxon>Nematoda</taxon>
        <taxon>Chromadorea</taxon>
        <taxon>Rhabditida</taxon>
        <taxon>Tylenchina</taxon>
        <taxon>Panagrolaimomorpha</taxon>
        <taxon>Panagrolaimoidea</taxon>
        <taxon>Panagrolaimidae</taxon>
        <taxon>Panagrolaimus</taxon>
    </lineage>
</organism>
<keyword evidence="2" id="KW-1185">Reference proteome</keyword>
<dbReference type="SUPFAM" id="SSF48371">
    <property type="entry name" value="ARM repeat"/>
    <property type="match status" value="1"/>
</dbReference>
<dbReference type="GO" id="GO:0000796">
    <property type="term" value="C:condensin complex"/>
    <property type="evidence" value="ECO:0007669"/>
    <property type="project" value="TreeGrafter"/>
</dbReference>
<evidence type="ECO:0000313" key="3">
    <source>
        <dbReference type="WBParaSite" id="PSU_v2.g12119.t1"/>
    </source>
</evidence>
<accession>A0A914XW09</accession>
<sequence>MAFEQLRDLFQTFLRNTPIEEDIVQTCIEVNFVGRLEGAELDFSGVEDVWEAITDELVKVVLSENGEDIIVQIENGEFSLKNVITVLGFAMEKISEKTVQSSITALLAARIYLLLCCLTSAHVFGIYHASLFTRATACYRNVYTIKQLRGDISTSKPKKKVQTKNKTFGTTTIINATTVANASQFPADIEDDASPQLIKAMSNTLLHSLDQIYIYLQQDTIGTNNKVFSSIIDLIRSICRFDYSSTTRTTKIESYQQFKRLERFSDKCFALAHEAMKEKHNHEDMVLSMFCLPRLTFKSFESKFMKGSLPQSTIQMADVMARFVKERFDIDKEAYCIEKDGKTMFSYCNIGEEMETCNFGTDDENRDLIYVKRLAENICHQCLAERKDYRENSLKIAVNFVKLLPPKLVQVKQFFFFAVNYGYLNNQRSRLVAVDLVSILLETFDVASFPNGVTAFENVDYEFGAIAEAVEYDDSNFHQKNPTFKKNWENFLYFTGEETFQPRNAMLQLLVRATMDKLAAVRIRGLCAILPFIKTQEGYEEITKETKEFISHSRAEVIKVLSEVRQHDEKVDRDTPICSQATTQGTRAETPVPSHIHQAAQNAAEYFTNVSVAPFADLMIMRCNDKAPSVRRWVVPIIEALLTVESNRGYQKVLLKKLQDFCRDPTVSVRKDGAQAMTAIVRDEEIFKQAWLHTVLPMVNDREETVEKSCREYFFNKIVQPIICDDGSDSLSWNLMIEIAKTSEFT</sequence>
<dbReference type="InterPro" id="IPR026971">
    <property type="entry name" value="CND1/NCAPD3"/>
</dbReference>
<dbReference type="Gene3D" id="1.25.10.10">
    <property type="entry name" value="Leucine-rich Repeat Variant"/>
    <property type="match status" value="1"/>
</dbReference>
<dbReference type="InterPro" id="IPR016024">
    <property type="entry name" value="ARM-type_fold"/>
</dbReference>
<evidence type="ECO:0000313" key="2">
    <source>
        <dbReference type="Proteomes" id="UP000887577"/>
    </source>
</evidence>
<name>A0A914XW09_9BILA</name>
<dbReference type="GO" id="GO:0010032">
    <property type="term" value="P:meiotic chromosome condensation"/>
    <property type="evidence" value="ECO:0007669"/>
    <property type="project" value="TreeGrafter"/>
</dbReference>
<dbReference type="AlphaFoldDB" id="A0A914XW09"/>
<reference evidence="3" key="1">
    <citation type="submission" date="2022-11" db="UniProtKB">
        <authorList>
            <consortium name="WormBaseParasite"/>
        </authorList>
    </citation>
    <scope>IDENTIFICATION</scope>
</reference>
<dbReference type="PANTHER" id="PTHR14222:SF1">
    <property type="entry name" value="CONDENSIN-2 COMPLEX SUBUNIT D3"/>
    <property type="match status" value="1"/>
</dbReference>
<dbReference type="GO" id="GO:0000779">
    <property type="term" value="C:condensed chromosome, centromeric region"/>
    <property type="evidence" value="ECO:0007669"/>
    <property type="project" value="TreeGrafter"/>
</dbReference>
<proteinExistence type="predicted"/>
<dbReference type="GO" id="GO:0042393">
    <property type="term" value="F:histone binding"/>
    <property type="evidence" value="ECO:0007669"/>
    <property type="project" value="TreeGrafter"/>
</dbReference>
<dbReference type="GO" id="GO:0007076">
    <property type="term" value="P:mitotic chromosome condensation"/>
    <property type="evidence" value="ECO:0007669"/>
    <property type="project" value="InterPro"/>
</dbReference>
<dbReference type="WBParaSite" id="PSU_v2.g12119.t1">
    <property type="protein sequence ID" value="PSU_v2.g12119.t1"/>
    <property type="gene ID" value="PSU_v2.g12119"/>
</dbReference>